<accession>A0A9N9A5I3</accession>
<dbReference type="EMBL" id="CAJVPP010000890">
    <property type="protein sequence ID" value="CAG8519865.1"/>
    <property type="molecule type" value="Genomic_DNA"/>
</dbReference>
<proteinExistence type="predicted"/>
<gene>
    <name evidence="1" type="ORF">FMOSSE_LOCUS4975</name>
</gene>
<dbReference type="AlphaFoldDB" id="A0A9N9A5I3"/>
<comment type="caution">
    <text evidence="1">The sequence shown here is derived from an EMBL/GenBank/DDBJ whole genome shotgun (WGS) entry which is preliminary data.</text>
</comment>
<protein>
    <submittedName>
        <fullName evidence="1">10699_t:CDS:1</fullName>
    </submittedName>
</protein>
<reference evidence="1" key="1">
    <citation type="submission" date="2021-06" db="EMBL/GenBank/DDBJ databases">
        <authorList>
            <person name="Kallberg Y."/>
            <person name="Tangrot J."/>
            <person name="Rosling A."/>
        </authorList>
    </citation>
    <scope>NUCLEOTIDE SEQUENCE</scope>
    <source>
        <strain evidence="1">87-6 pot B 2015</strain>
    </source>
</reference>
<dbReference type="Proteomes" id="UP000789375">
    <property type="component" value="Unassembled WGS sequence"/>
</dbReference>
<evidence type="ECO:0000313" key="1">
    <source>
        <dbReference type="EMBL" id="CAG8519865.1"/>
    </source>
</evidence>
<evidence type="ECO:0000313" key="2">
    <source>
        <dbReference type="Proteomes" id="UP000789375"/>
    </source>
</evidence>
<organism evidence="1 2">
    <name type="scientific">Funneliformis mosseae</name>
    <name type="common">Endomycorrhizal fungus</name>
    <name type="synonym">Glomus mosseae</name>
    <dbReference type="NCBI Taxonomy" id="27381"/>
    <lineage>
        <taxon>Eukaryota</taxon>
        <taxon>Fungi</taxon>
        <taxon>Fungi incertae sedis</taxon>
        <taxon>Mucoromycota</taxon>
        <taxon>Glomeromycotina</taxon>
        <taxon>Glomeromycetes</taxon>
        <taxon>Glomerales</taxon>
        <taxon>Glomeraceae</taxon>
        <taxon>Funneliformis</taxon>
    </lineage>
</organism>
<name>A0A9N9A5I3_FUNMO</name>
<keyword evidence="2" id="KW-1185">Reference proteome</keyword>
<sequence length="88" mass="9989">DVKRDTEAIVSWNISGEIPLQETIRTYADGVGFLNDVSSSYQIVCIEGAKSWARNQKIDDDDNKNIKNMAQLFNNIMSQKLLTMTTLY</sequence>
<feature type="non-terminal residue" evidence="1">
    <location>
        <position position="88"/>
    </location>
</feature>